<evidence type="ECO:0000256" key="8">
    <source>
        <dbReference type="ARBA" id="ARBA00022927"/>
    </source>
</evidence>
<dbReference type="GO" id="GO:0015035">
    <property type="term" value="F:protein-disulfide reductase activity"/>
    <property type="evidence" value="ECO:0007669"/>
    <property type="project" value="InterPro"/>
</dbReference>
<keyword evidence="17" id="KW-0676">Redox-active center</keyword>
<proteinExistence type="predicted"/>
<feature type="compositionally biased region" description="Low complexity" evidence="19">
    <location>
        <begin position="126"/>
        <end position="157"/>
    </location>
</feature>
<keyword evidence="13" id="KW-0811">Translocation</keyword>
<evidence type="ECO:0000256" key="2">
    <source>
        <dbReference type="ARBA" id="ARBA00001973"/>
    </source>
</evidence>
<evidence type="ECO:0000256" key="6">
    <source>
        <dbReference type="ARBA" id="ARBA00022692"/>
    </source>
</evidence>
<dbReference type="InterPro" id="IPR012891">
    <property type="entry name" value="GCK_dom"/>
</dbReference>
<evidence type="ECO:0000256" key="1">
    <source>
        <dbReference type="ARBA" id="ARBA00001947"/>
    </source>
</evidence>
<evidence type="ECO:0000256" key="15">
    <source>
        <dbReference type="ARBA" id="ARBA00023136"/>
    </source>
</evidence>
<dbReference type="EMBL" id="UFAJ01000131">
    <property type="protein sequence ID" value="SSD59373.1"/>
    <property type="molecule type" value="Genomic_DNA"/>
</dbReference>
<evidence type="ECO:0000256" key="10">
    <source>
        <dbReference type="ARBA" id="ARBA00022968"/>
    </source>
</evidence>
<feature type="region of interest" description="Disordered" evidence="19">
    <location>
        <begin position="91"/>
        <end position="167"/>
    </location>
</feature>
<keyword evidence="7" id="KW-0999">Mitochondrion inner membrane</keyword>
<dbReference type="AlphaFoldDB" id="A0A376B3X1"/>
<feature type="compositionally biased region" description="Polar residues" evidence="19">
    <location>
        <begin position="329"/>
        <end position="343"/>
    </location>
</feature>
<dbReference type="SMART" id="SM01227">
    <property type="entry name" value="GCK"/>
    <property type="match status" value="1"/>
</dbReference>
<feature type="region of interest" description="Disordered" evidence="19">
    <location>
        <begin position="189"/>
        <end position="224"/>
    </location>
</feature>
<feature type="compositionally biased region" description="Polar residues" evidence="19">
    <location>
        <begin position="206"/>
        <end position="216"/>
    </location>
</feature>
<reference evidence="23" key="1">
    <citation type="submission" date="2018-06" db="EMBL/GenBank/DDBJ databases">
        <authorList>
            <person name="Guldener U."/>
        </authorList>
    </citation>
    <scope>NUCLEOTIDE SEQUENCE [LARGE SCALE GENOMIC DNA]</scope>
    <source>
        <strain evidence="23">UTAD17</strain>
    </source>
</reference>
<gene>
    <name evidence="22" type="ORF">SCODWIG_01134</name>
</gene>
<keyword evidence="8" id="KW-0653">Protein transport</keyword>
<evidence type="ECO:0000256" key="7">
    <source>
        <dbReference type="ARBA" id="ARBA00022792"/>
    </source>
</evidence>
<keyword evidence="16" id="KW-1015">Disulfide bond</keyword>
<dbReference type="Pfam" id="PF06747">
    <property type="entry name" value="CHCH"/>
    <property type="match status" value="1"/>
</dbReference>
<evidence type="ECO:0000256" key="11">
    <source>
        <dbReference type="ARBA" id="ARBA00022989"/>
    </source>
</evidence>
<dbReference type="PANTHER" id="PTHR21622">
    <property type="entry name" value="COILED-COIL-HELIX-COILED-COIL-HELIX DOMAIN CONTAINING 4"/>
    <property type="match status" value="1"/>
</dbReference>
<comment type="subcellular location">
    <subcellularLocation>
        <location evidence="3">Mitochondrion inner membrane</location>
        <topology evidence="3">Single-pass type II membrane protein</topology>
        <orientation evidence="3">Intermembrane side</orientation>
    </subcellularLocation>
</comment>
<dbReference type="GO" id="GO:0005743">
    <property type="term" value="C:mitochondrial inner membrane"/>
    <property type="evidence" value="ECO:0007669"/>
    <property type="project" value="UniProtKB-SubCell"/>
</dbReference>
<accession>A0A376B3X1</accession>
<keyword evidence="12" id="KW-0560">Oxidoreductase</keyword>
<dbReference type="GO" id="GO:0005758">
    <property type="term" value="C:mitochondrial intermembrane space"/>
    <property type="evidence" value="ECO:0007669"/>
    <property type="project" value="TreeGrafter"/>
</dbReference>
<feature type="transmembrane region" description="Helical" evidence="20">
    <location>
        <begin position="63"/>
        <end position="82"/>
    </location>
</feature>
<evidence type="ECO:0000256" key="3">
    <source>
        <dbReference type="ARBA" id="ARBA00004164"/>
    </source>
</evidence>
<protein>
    <recommendedName>
        <fullName evidence="4">Mitochondrial intermembrane space import and assembly protein 40</fullName>
    </recommendedName>
    <alternativeName>
        <fullName evidence="18">Mitochondrial import inner membrane translocase TIM40</fullName>
    </alternativeName>
</protein>
<keyword evidence="14" id="KW-0496">Mitochondrion</keyword>
<evidence type="ECO:0000256" key="4">
    <source>
        <dbReference type="ARBA" id="ARBA00013714"/>
    </source>
</evidence>
<keyword evidence="11 20" id="KW-1133">Transmembrane helix</keyword>
<feature type="domain" description="GCK" evidence="21">
    <location>
        <begin position="365"/>
        <end position="442"/>
    </location>
</feature>
<feature type="region of interest" description="Disordered" evidence="19">
    <location>
        <begin position="426"/>
        <end position="455"/>
    </location>
</feature>
<keyword evidence="5" id="KW-0813">Transport</keyword>
<sequence>MLRNYCYSNKSIANRAIRRLLSTHGVRPTTLVFPNISTRPTVVTKRYNSNFHNGSNEEIPNKLPGLFLAGASVGLAIFYVFGESLGIKREKKEEEPEQVEPEQAEPEQAEPEVATSEATTSEVKPENTTPEATPENTTPENTTPENTTPEVTPENTTSDATTPVEKGIEVVEADVFVDEKTEEPIAVEIEEATLEPANQEDKSDNTDVTTESNEQPTADDQDSIVIVQEIPIKVTEGLKQDLANDDVSFSTSNDKPFGSNVLSKVEENIVQEEPVIIATATTNNGFSENESEQSEEPVVIVEEEIVQDIDPVKVAAAAGAAAGAAAAATSNGDSVTTGSSATPVKTPEGEKRETAYNPETGEINWDCPCLGGMAHGPCGEQFKEAFSCFVYSEAEPKGIDCVEKFQNMQNCFREHPEHYAEQLKDDDEAMQKAEQDEAMQKAEQEEDEAIVASSE</sequence>
<evidence type="ECO:0000256" key="17">
    <source>
        <dbReference type="ARBA" id="ARBA00023284"/>
    </source>
</evidence>
<dbReference type="VEuPathDB" id="FungiDB:SCODWIG_01134"/>
<evidence type="ECO:0000256" key="5">
    <source>
        <dbReference type="ARBA" id="ARBA00022448"/>
    </source>
</evidence>
<comment type="cofactor">
    <cofactor evidence="2">
        <name>Cu(2+)</name>
        <dbReference type="ChEBI" id="CHEBI:29036"/>
    </cofactor>
</comment>
<evidence type="ECO:0000259" key="21">
    <source>
        <dbReference type="SMART" id="SM01227"/>
    </source>
</evidence>
<organism evidence="22 23">
    <name type="scientific">Saccharomycodes ludwigii</name>
    <dbReference type="NCBI Taxonomy" id="36035"/>
    <lineage>
        <taxon>Eukaryota</taxon>
        <taxon>Fungi</taxon>
        <taxon>Dikarya</taxon>
        <taxon>Ascomycota</taxon>
        <taxon>Saccharomycotina</taxon>
        <taxon>Saccharomycetes</taxon>
        <taxon>Saccharomycodales</taxon>
        <taxon>Saccharomycodaceae</taxon>
        <taxon>Saccharomycodes</taxon>
    </lineage>
</organism>
<feature type="compositionally biased region" description="Basic and acidic residues" evidence="19">
    <location>
        <begin position="426"/>
        <end position="443"/>
    </location>
</feature>
<evidence type="ECO:0000256" key="18">
    <source>
        <dbReference type="ARBA" id="ARBA00033150"/>
    </source>
</evidence>
<keyword evidence="15 20" id="KW-0472">Membrane</keyword>
<keyword evidence="23" id="KW-1185">Reference proteome</keyword>
<feature type="compositionally biased region" description="Acidic residues" evidence="19">
    <location>
        <begin position="95"/>
        <end position="110"/>
    </location>
</feature>
<evidence type="ECO:0000256" key="9">
    <source>
        <dbReference type="ARBA" id="ARBA00022946"/>
    </source>
</evidence>
<dbReference type="InterPro" id="IPR039289">
    <property type="entry name" value="CHCHD4"/>
</dbReference>
<dbReference type="InterPro" id="IPR010625">
    <property type="entry name" value="CHCH"/>
</dbReference>
<dbReference type="Proteomes" id="UP000262825">
    <property type="component" value="Unassembled WGS sequence"/>
</dbReference>
<dbReference type="FunFam" id="1.10.287.2900:FF:000002">
    <property type="entry name" value="Mitochondrial intermembrane space import and assembly protein"/>
    <property type="match status" value="1"/>
</dbReference>
<evidence type="ECO:0000256" key="20">
    <source>
        <dbReference type="SAM" id="Phobius"/>
    </source>
</evidence>
<keyword evidence="6 20" id="KW-0812">Transmembrane</keyword>
<keyword evidence="9" id="KW-0809">Transit peptide</keyword>
<name>A0A376B3X1_9ASCO</name>
<dbReference type="PANTHER" id="PTHR21622:SF0">
    <property type="entry name" value="COILED-COIL-HELIX-COILED-COIL-HELIX DOMAIN CONTAINING 4"/>
    <property type="match status" value="1"/>
</dbReference>
<evidence type="ECO:0000256" key="12">
    <source>
        <dbReference type="ARBA" id="ARBA00023002"/>
    </source>
</evidence>
<feature type="region of interest" description="Disordered" evidence="19">
    <location>
        <begin position="327"/>
        <end position="359"/>
    </location>
</feature>
<evidence type="ECO:0000313" key="22">
    <source>
        <dbReference type="EMBL" id="SSD59373.1"/>
    </source>
</evidence>
<dbReference type="PROSITE" id="PS51808">
    <property type="entry name" value="CHCH"/>
    <property type="match status" value="1"/>
</dbReference>
<dbReference type="GO" id="GO:0045041">
    <property type="term" value="P:protein import into mitochondrial intermembrane space"/>
    <property type="evidence" value="ECO:0007669"/>
    <property type="project" value="InterPro"/>
</dbReference>
<evidence type="ECO:0000256" key="14">
    <source>
        <dbReference type="ARBA" id="ARBA00023128"/>
    </source>
</evidence>
<keyword evidence="10" id="KW-0735">Signal-anchor</keyword>
<dbReference type="Gene3D" id="1.10.287.2900">
    <property type="match status" value="1"/>
</dbReference>
<evidence type="ECO:0000256" key="16">
    <source>
        <dbReference type="ARBA" id="ARBA00023157"/>
    </source>
</evidence>
<comment type="cofactor">
    <cofactor evidence="1">
        <name>Zn(2+)</name>
        <dbReference type="ChEBI" id="CHEBI:29105"/>
    </cofactor>
</comment>
<evidence type="ECO:0000256" key="13">
    <source>
        <dbReference type="ARBA" id="ARBA00023010"/>
    </source>
</evidence>
<evidence type="ECO:0000256" key="19">
    <source>
        <dbReference type="SAM" id="MobiDB-lite"/>
    </source>
</evidence>
<evidence type="ECO:0000313" key="23">
    <source>
        <dbReference type="Proteomes" id="UP000262825"/>
    </source>
</evidence>